<organism evidence="1 2">
    <name type="scientific">Staurois parvus</name>
    <dbReference type="NCBI Taxonomy" id="386267"/>
    <lineage>
        <taxon>Eukaryota</taxon>
        <taxon>Metazoa</taxon>
        <taxon>Chordata</taxon>
        <taxon>Craniata</taxon>
        <taxon>Vertebrata</taxon>
        <taxon>Euteleostomi</taxon>
        <taxon>Amphibia</taxon>
        <taxon>Batrachia</taxon>
        <taxon>Anura</taxon>
        <taxon>Neobatrachia</taxon>
        <taxon>Ranoidea</taxon>
        <taxon>Ranidae</taxon>
        <taxon>Staurois</taxon>
    </lineage>
</organism>
<evidence type="ECO:0000313" key="2">
    <source>
        <dbReference type="Proteomes" id="UP001162483"/>
    </source>
</evidence>
<name>A0ABN9C2F8_9NEOB</name>
<protein>
    <submittedName>
        <fullName evidence="1">Uncharacterized protein</fullName>
    </submittedName>
</protein>
<sequence length="72" mass="8532">MHSPKKKKISSHTHQTEHVLLAPKALFYQQMDWGLWKKERIREDRIKQPFYTMQGINPLSSTASITNMLYCI</sequence>
<dbReference type="EMBL" id="CATNWA010007501">
    <property type="protein sequence ID" value="CAI9554202.1"/>
    <property type="molecule type" value="Genomic_DNA"/>
</dbReference>
<gene>
    <name evidence="1" type="ORF">SPARVUS_LOCUS4178798</name>
</gene>
<accession>A0ABN9C2F8</accession>
<evidence type="ECO:0000313" key="1">
    <source>
        <dbReference type="EMBL" id="CAI9554202.1"/>
    </source>
</evidence>
<reference evidence="1" key="1">
    <citation type="submission" date="2023-05" db="EMBL/GenBank/DDBJ databases">
        <authorList>
            <person name="Stuckert A."/>
        </authorList>
    </citation>
    <scope>NUCLEOTIDE SEQUENCE</scope>
</reference>
<proteinExistence type="predicted"/>
<comment type="caution">
    <text evidence="1">The sequence shown here is derived from an EMBL/GenBank/DDBJ whole genome shotgun (WGS) entry which is preliminary data.</text>
</comment>
<dbReference type="Proteomes" id="UP001162483">
    <property type="component" value="Unassembled WGS sequence"/>
</dbReference>
<keyword evidence="2" id="KW-1185">Reference proteome</keyword>